<proteinExistence type="predicted"/>
<gene>
    <name evidence="2" type="ORF">ACFSBW_00180</name>
</gene>
<feature type="transmembrane region" description="Helical" evidence="1">
    <location>
        <begin position="81"/>
        <end position="101"/>
    </location>
</feature>
<dbReference type="Proteomes" id="UP001597052">
    <property type="component" value="Unassembled WGS sequence"/>
</dbReference>
<evidence type="ECO:0000256" key="1">
    <source>
        <dbReference type="SAM" id="Phobius"/>
    </source>
</evidence>
<feature type="transmembrane region" description="Helical" evidence="1">
    <location>
        <begin position="194"/>
        <end position="214"/>
    </location>
</feature>
<feature type="transmembrane region" description="Helical" evidence="1">
    <location>
        <begin position="158"/>
        <end position="182"/>
    </location>
</feature>
<dbReference type="PANTHER" id="PTHR31272">
    <property type="entry name" value="CYTOCHROME C-TYPE BIOGENESIS PROTEIN HI_1454-RELATED"/>
    <property type="match status" value="1"/>
</dbReference>
<evidence type="ECO:0000313" key="3">
    <source>
        <dbReference type="Proteomes" id="UP001597052"/>
    </source>
</evidence>
<protein>
    <submittedName>
        <fullName evidence="2">Cytochrome c biogenesis protein CcdA</fullName>
    </submittedName>
</protein>
<dbReference type="PANTHER" id="PTHR31272:SF9">
    <property type="entry name" value="BLL1027 PROTEIN"/>
    <property type="match status" value="1"/>
</dbReference>
<evidence type="ECO:0000313" key="2">
    <source>
        <dbReference type="EMBL" id="MFD1640289.1"/>
    </source>
</evidence>
<dbReference type="InterPro" id="IPR051790">
    <property type="entry name" value="Cytochrome_c-biogenesis_DsbD"/>
</dbReference>
<dbReference type="EMBL" id="JBHUDM010000001">
    <property type="protein sequence ID" value="MFD1640289.1"/>
    <property type="molecule type" value="Genomic_DNA"/>
</dbReference>
<keyword evidence="1" id="KW-0472">Membrane</keyword>
<dbReference type="RefSeq" id="WP_256397295.1">
    <property type="nucleotide sequence ID" value="NZ_JANHDJ010000007.1"/>
</dbReference>
<comment type="caution">
    <text evidence="2">The sequence shown here is derived from an EMBL/GenBank/DDBJ whole genome shotgun (WGS) entry which is preliminary data.</text>
</comment>
<reference evidence="2 3" key="1">
    <citation type="journal article" date="2019" name="Int. J. Syst. Evol. Microbiol.">
        <title>The Global Catalogue of Microorganisms (GCM) 10K type strain sequencing project: providing services to taxonomists for standard genome sequencing and annotation.</title>
        <authorList>
            <consortium name="The Broad Institute Genomics Platform"/>
            <consortium name="The Broad Institute Genome Sequencing Center for Infectious Disease"/>
            <person name="Wu L."/>
            <person name="Ma J."/>
        </authorList>
    </citation>
    <scope>NUCLEOTIDE SEQUENCE [LARGE SCALE GENOMIC DNA]</scope>
    <source>
        <strain evidence="2 3">CGMCC 1.10593</strain>
    </source>
</reference>
<sequence length="216" mass="21715">MNGTLLNEIGLAVGTGVATFFSPCAYALLPGYVGVYLGASGDDQSLVDDAVYGLAAAVGVLVVVGLTIAAVAAVGEPVRELVTWIEPLTGIALIGFGLLLLRGSAVGWHIPLPEQRSGVVGFGLFGAVYAIAAVGCVAPLFFGLVLNALRSGVTQSMIVIGAYGGTIAALLLGSTFAIGMGYELTELKLARLSVVGRRLGGGLLVVAGAVQLALTI</sequence>
<accession>A0ABD6D4S3</accession>
<keyword evidence="3" id="KW-1185">Reference proteome</keyword>
<feature type="transmembrane region" description="Helical" evidence="1">
    <location>
        <begin position="51"/>
        <end position="75"/>
    </location>
</feature>
<keyword evidence="1" id="KW-1133">Transmembrane helix</keyword>
<organism evidence="2 3">
    <name type="scientific">Halohasta litorea</name>
    <dbReference type="NCBI Taxonomy" id="869891"/>
    <lineage>
        <taxon>Archaea</taxon>
        <taxon>Methanobacteriati</taxon>
        <taxon>Methanobacteriota</taxon>
        <taxon>Stenosarchaea group</taxon>
        <taxon>Halobacteria</taxon>
        <taxon>Halobacteriales</taxon>
        <taxon>Haloferacaceae</taxon>
        <taxon>Halohasta</taxon>
    </lineage>
</organism>
<name>A0ABD6D4S3_9EURY</name>
<feature type="transmembrane region" description="Helical" evidence="1">
    <location>
        <begin position="122"/>
        <end position="146"/>
    </location>
</feature>
<feature type="transmembrane region" description="Helical" evidence="1">
    <location>
        <begin position="20"/>
        <end position="39"/>
    </location>
</feature>
<dbReference type="AlphaFoldDB" id="A0ABD6D4S3"/>
<keyword evidence="1" id="KW-0812">Transmembrane</keyword>